<sequence>MFTALVLLTMSQAPECRTSGLQTACGFHCRAELDQVKCAQTPQGTCERVEGKLVCWDPPEEVRLHAPSSRPDCRMKYGEIACGFSCGTSETQLACAATPWGVCATRDNRVSCWDPSPAVIHNFAAKGLGGARCLQTNSSVACGWDCKESYRDVKCAQTPLGRCSIFEGKIVCFDPPIPPVNHAS</sequence>
<gene>
    <name evidence="1" type="ORF">DI536_06165</name>
</gene>
<organism evidence="1 2">
    <name type="scientific">Archangium gephyra</name>
    <dbReference type="NCBI Taxonomy" id="48"/>
    <lineage>
        <taxon>Bacteria</taxon>
        <taxon>Pseudomonadati</taxon>
        <taxon>Myxococcota</taxon>
        <taxon>Myxococcia</taxon>
        <taxon>Myxococcales</taxon>
        <taxon>Cystobacterineae</taxon>
        <taxon>Archangiaceae</taxon>
        <taxon>Archangium</taxon>
    </lineage>
</organism>
<reference evidence="1 2" key="1">
    <citation type="submission" date="2017-08" db="EMBL/GenBank/DDBJ databases">
        <title>Infants hospitalized years apart are colonized by the same room-sourced microbial strains.</title>
        <authorList>
            <person name="Brooks B."/>
            <person name="Olm M.R."/>
            <person name="Firek B.A."/>
            <person name="Baker R."/>
            <person name="Thomas B.C."/>
            <person name="Morowitz M.J."/>
            <person name="Banfield J.F."/>
        </authorList>
    </citation>
    <scope>NUCLEOTIDE SEQUENCE [LARGE SCALE GENOMIC DNA]</scope>
    <source>
        <strain evidence="1">S2_003_000_R2_14</strain>
    </source>
</reference>
<dbReference type="Proteomes" id="UP000249061">
    <property type="component" value="Unassembled WGS sequence"/>
</dbReference>
<comment type="caution">
    <text evidence="1">The sequence shown here is derived from an EMBL/GenBank/DDBJ whole genome shotgun (WGS) entry which is preliminary data.</text>
</comment>
<proteinExistence type="predicted"/>
<dbReference type="AlphaFoldDB" id="A0A2W5TWI0"/>
<dbReference type="EMBL" id="QFQP01000003">
    <property type="protein sequence ID" value="PZR16736.1"/>
    <property type="molecule type" value="Genomic_DNA"/>
</dbReference>
<name>A0A2W5TWI0_9BACT</name>
<evidence type="ECO:0000313" key="1">
    <source>
        <dbReference type="EMBL" id="PZR16736.1"/>
    </source>
</evidence>
<protein>
    <submittedName>
        <fullName evidence="1">Uncharacterized protein</fullName>
    </submittedName>
</protein>
<evidence type="ECO:0000313" key="2">
    <source>
        <dbReference type="Proteomes" id="UP000249061"/>
    </source>
</evidence>
<accession>A0A2W5TWI0</accession>